<name>A0A5C8ZYW1_9GAMM</name>
<dbReference type="Gene3D" id="3.40.50.1820">
    <property type="entry name" value="alpha/beta hydrolase"/>
    <property type="match status" value="1"/>
</dbReference>
<sequence>MTQAEASPEVTPEEGHLSGGIYYRHWHAVGEPRAVILMVHGLGEHSGRYQGFADFFCPRGYAVVAPDHVGHGQSPGHRVYVERFADFLEPLEELRQRIGEWYPQVPCVLVGHSMGGLIVARYLLDHQQDFMAAALSGAALGVDPKPAAPLLWINALLSRLFPKMGLMQLDATEVCRDPEVVRRYIEDPLVHDGKVTARLVSELFSTMAEVEARRPEITLPIMVMHGEGDVMTSPSGSLNFVEGVASGDKTLRLYPGLFHEIFNEPERLEVLGELESWLSPRVS</sequence>
<comment type="similarity">
    <text evidence="2">Belongs to the AB hydrolase superfamily.</text>
</comment>
<dbReference type="GO" id="GO:0047372">
    <property type="term" value="F:monoacylglycerol lipase activity"/>
    <property type="evidence" value="ECO:0007669"/>
    <property type="project" value="UniProtKB-EC"/>
</dbReference>
<dbReference type="RefSeq" id="WP_148068002.1">
    <property type="nucleotide sequence ID" value="NZ_VRZA01000003.1"/>
</dbReference>
<dbReference type="InterPro" id="IPR000073">
    <property type="entry name" value="AB_hydrolase_1"/>
</dbReference>
<feature type="domain" description="Serine aminopeptidase S33" evidence="5">
    <location>
        <begin position="31"/>
        <end position="266"/>
    </location>
</feature>
<dbReference type="InterPro" id="IPR022742">
    <property type="entry name" value="Hydrolase_4"/>
</dbReference>
<accession>A0A5C8ZYW1</accession>
<comment type="catalytic activity">
    <reaction evidence="1">
        <text>Hydrolyzes glycerol monoesters of long-chain fatty acids.</text>
        <dbReference type="EC" id="3.1.1.23"/>
    </reaction>
</comment>
<keyword evidence="7" id="KW-1185">Reference proteome</keyword>
<dbReference type="PANTHER" id="PTHR11614">
    <property type="entry name" value="PHOSPHOLIPASE-RELATED"/>
    <property type="match status" value="1"/>
</dbReference>
<keyword evidence="6" id="KW-0378">Hydrolase</keyword>
<dbReference type="InterPro" id="IPR029058">
    <property type="entry name" value="AB_hydrolase_fold"/>
</dbReference>
<protein>
    <recommendedName>
        <fullName evidence="4">Monoacylglycerol lipase</fullName>
        <ecNumber evidence="3">3.1.1.23</ecNumber>
    </recommendedName>
</protein>
<dbReference type="EC" id="3.1.1.23" evidence="3"/>
<dbReference type="FunFam" id="3.40.50.1820:FF:000117">
    <property type="entry name" value="Monoglyceride lipase, putative"/>
    <property type="match status" value="1"/>
</dbReference>
<dbReference type="AlphaFoldDB" id="A0A5C8ZYW1"/>
<evidence type="ECO:0000259" key="5">
    <source>
        <dbReference type="Pfam" id="PF12146"/>
    </source>
</evidence>
<evidence type="ECO:0000256" key="1">
    <source>
        <dbReference type="ARBA" id="ARBA00001613"/>
    </source>
</evidence>
<evidence type="ECO:0000256" key="4">
    <source>
        <dbReference type="ARBA" id="ARBA00071261"/>
    </source>
</evidence>
<reference evidence="6 7" key="1">
    <citation type="submission" date="2019-08" db="EMBL/GenBank/DDBJ databases">
        <title>Parahaliea maris sp. nov., isolated from the surface seawater.</title>
        <authorList>
            <person name="Liu Y."/>
        </authorList>
    </citation>
    <scope>NUCLEOTIDE SEQUENCE [LARGE SCALE GENOMIC DNA]</scope>
    <source>
        <strain evidence="6 7">HSLHS9</strain>
    </source>
</reference>
<comment type="caution">
    <text evidence="6">The sequence shown here is derived from an EMBL/GenBank/DDBJ whole genome shotgun (WGS) entry which is preliminary data.</text>
</comment>
<dbReference type="EMBL" id="VRZA01000003">
    <property type="protein sequence ID" value="TXS93658.1"/>
    <property type="molecule type" value="Genomic_DNA"/>
</dbReference>
<dbReference type="SUPFAM" id="SSF53474">
    <property type="entry name" value="alpha/beta-Hydrolases"/>
    <property type="match status" value="1"/>
</dbReference>
<evidence type="ECO:0000313" key="6">
    <source>
        <dbReference type="EMBL" id="TXS93658.1"/>
    </source>
</evidence>
<dbReference type="InterPro" id="IPR051044">
    <property type="entry name" value="MAG_DAG_Lipase"/>
</dbReference>
<dbReference type="Pfam" id="PF12146">
    <property type="entry name" value="Hydrolase_4"/>
    <property type="match status" value="1"/>
</dbReference>
<gene>
    <name evidence="6" type="ORF">FV139_08425</name>
</gene>
<evidence type="ECO:0000313" key="7">
    <source>
        <dbReference type="Proteomes" id="UP000321039"/>
    </source>
</evidence>
<dbReference type="Proteomes" id="UP000321039">
    <property type="component" value="Unassembled WGS sequence"/>
</dbReference>
<proteinExistence type="inferred from homology"/>
<evidence type="ECO:0000256" key="3">
    <source>
        <dbReference type="ARBA" id="ARBA00013254"/>
    </source>
</evidence>
<dbReference type="PRINTS" id="PR00111">
    <property type="entry name" value="ABHYDROLASE"/>
</dbReference>
<organism evidence="6 7">
    <name type="scientific">Parahaliea maris</name>
    <dbReference type="NCBI Taxonomy" id="2716870"/>
    <lineage>
        <taxon>Bacteria</taxon>
        <taxon>Pseudomonadati</taxon>
        <taxon>Pseudomonadota</taxon>
        <taxon>Gammaproteobacteria</taxon>
        <taxon>Cellvibrionales</taxon>
        <taxon>Halieaceae</taxon>
        <taxon>Parahaliea</taxon>
    </lineage>
</organism>
<evidence type="ECO:0000256" key="2">
    <source>
        <dbReference type="ARBA" id="ARBA00008645"/>
    </source>
</evidence>